<sequence length="581" mass="61696">MFNQASTCCPTSISALMPPAPPAPPAPSLPPSPPSPKLPMLPLKPPSPLLSPNLPFPSPPNKPPPRSPPPPPPPHPPPTPHPSPPPPSPSPPHSPMPFPPPPLSPPPVLSPPHWPSNPLPPLQPLPPPPPKPSPSKIPKHSPSPLMLPSPPSPLLPPIHQPTTPQSPRAPFIPQSCIIDVAITTLTPLHGAPTFQQVQEQCLQAASILNTFIVGSNISQPFSCEFQPPVSYGNGYWLITMTAVANTFQDAAMFLDSMDTWSVLTVLSQQLQWPCASYLTASPCASREPLQAVVCITSLSSATNSTNSSGQFPTGSGSIGSDSGGLTGESPYECGLQLIVTTLSGLQQSQLDQLSSDCGAVQELLMSRTFLNGVDLLVNWSCAYQTQLLPGYWTLGWNATAYGTYDAMQVVDAVKQNNMFSAVSSVLGWSCTLDLFLAGCLGNEQMPINTRQCNNSIPYYPLQPVSPFPGNQPAARYPPQPSPSRSIPPAPPSPPQPSGNGPCSMRYAMTTLSDTFQSLQYVQQVCVTLSQALNNKLAKLKALYLNFSCVSGGPTAYGEGLWSITMFGVADTQQDALQVTKL</sequence>
<organism evidence="2 3">
    <name type="scientific">Chlamydomonas eustigma</name>
    <dbReference type="NCBI Taxonomy" id="1157962"/>
    <lineage>
        <taxon>Eukaryota</taxon>
        <taxon>Viridiplantae</taxon>
        <taxon>Chlorophyta</taxon>
        <taxon>core chlorophytes</taxon>
        <taxon>Chlorophyceae</taxon>
        <taxon>CS clade</taxon>
        <taxon>Chlamydomonadales</taxon>
        <taxon>Chlamydomonadaceae</taxon>
        <taxon>Chlamydomonas</taxon>
    </lineage>
</organism>
<feature type="compositionally biased region" description="Polar residues" evidence="1">
    <location>
        <begin position="1"/>
        <end position="13"/>
    </location>
</feature>
<protein>
    <recommendedName>
        <fullName evidence="4">Pherophorin domain-containing protein</fullName>
    </recommendedName>
</protein>
<proteinExistence type="predicted"/>
<accession>A0A250WUW2</accession>
<dbReference type="EMBL" id="BEGY01000008">
    <property type="protein sequence ID" value="GAX74617.1"/>
    <property type="molecule type" value="Genomic_DNA"/>
</dbReference>
<dbReference type="PRINTS" id="PR01217">
    <property type="entry name" value="PRICHEXTENSN"/>
</dbReference>
<dbReference type="AlphaFoldDB" id="A0A250WUW2"/>
<comment type="caution">
    <text evidence="2">The sequence shown here is derived from an EMBL/GenBank/DDBJ whole genome shotgun (WGS) entry which is preliminary data.</text>
</comment>
<feature type="compositionally biased region" description="Low complexity" evidence="1">
    <location>
        <begin position="301"/>
        <end position="320"/>
    </location>
</feature>
<feature type="region of interest" description="Disordered" evidence="1">
    <location>
        <begin position="469"/>
        <end position="503"/>
    </location>
</feature>
<evidence type="ECO:0000313" key="2">
    <source>
        <dbReference type="EMBL" id="GAX74617.1"/>
    </source>
</evidence>
<evidence type="ECO:0000256" key="1">
    <source>
        <dbReference type="SAM" id="MobiDB-lite"/>
    </source>
</evidence>
<gene>
    <name evidence="2" type="ORF">CEUSTIGMA_g2065.t1</name>
</gene>
<evidence type="ECO:0008006" key="4">
    <source>
        <dbReference type="Google" id="ProtNLM"/>
    </source>
</evidence>
<name>A0A250WUW2_9CHLO</name>
<feature type="compositionally biased region" description="Pro residues" evidence="1">
    <location>
        <begin position="475"/>
        <end position="496"/>
    </location>
</feature>
<feature type="region of interest" description="Disordered" evidence="1">
    <location>
        <begin position="1"/>
        <end position="170"/>
    </location>
</feature>
<keyword evidence="3" id="KW-1185">Reference proteome</keyword>
<reference evidence="2 3" key="1">
    <citation type="submission" date="2017-08" db="EMBL/GenBank/DDBJ databases">
        <title>Acidophilic green algal genome provides insights into adaptation to an acidic environment.</title>
        <authorList>
            <person name="Hirooka S."/>
            <person name="Hirose Y."/>
            <person name="Kanesaki Y."/>
            <person name="Higuchi S."/>
            <person name="Fujiwara T."/>
            <person name="Onuma R."/>
            <person name="Era A."/>
            <person name="Ohbayashi R."/>
            <person name="Uzuka A."/>
            <person name="Nozaki H."/>
            <person name="Yoshikawa H."/>
            <person name="Miyagishima S.Y."/>
        </authorList>
    </citation>
    <scope>NUCLEOTIDE SEQUENCE [LARGE SCALE GENOMIC DNA]</scope>
    <source>
        <strain evidence="2 3">NIES-2499</strain>
    </source>
</reference>
<dbReference type="Proteomes" id="UP000232323">
    <property type="component" value="Unassembled WGS sequence"/>
</dbReference>
<feature type="compositionally biased region" description="Pro residues" evidence="1">
    <location>
        <begin position="18"/>
        <end position="135"/>
    </location>
</feature>
<evidence type="ECO:0000313" key="3">
    <source>
        <dbReference type="Proteomes" id="UP000232323"/>
    </source>
</evidence>
<feature type="region of interest" description="Disordered" evidence="1">
    <location>
        <begin position="301"/>
        <end position="324"/>
    </location>
</feature>
<feature type="compositionally biased region" description="Pro residues" evidence="1">
    <location>
        <begin position="145"/>
        <end position="159"/>
    </location>
</feature>